<keyword evidence="1" id="KW-1133">Transmembrane helix</keyword>
<sequence length="200" mass="22267">MLIEKELASFSERYKRLYYAFRNIPNWRRSLKKGVLSEHFNSRIMLAVTEVNGCTVCSYGHTTMALESGMSQSEINELLGGGMTEVPLDEQMAILFAQHVADNRGKVSIKSWDNLVKEYGIALSEAILSSTQIILMGNTFGIPIGSFLSRITTKEAFKKDNRSTTYYELGVILSLIGMLPVAFIHSIIAGVVKLPLADCY</sequence>
<dbReference type="RefSeq" id="WP_257701145.1">
    <property type="nucleotide sequence ID" value="NZ_CP102451.1"/>
</dbReference>
<dbReference type="InterPro" id="IPR003779">
    <property type="entry name" value="CMD-like"/>
</dbReference>
<dbReference type="EMBL" id="CP102451">
    <property type="protein sequence ID" value="UUV99799.1"/>
    <property type="molecule type" value="Genomic_DNA"/>
</dbReference>
<reference evidence="3" key="1">
    <citation type="submission" date="2022-08" db="EMBL/GenBank/DDBJ databases">
        <title>Genome sequence of Vagococcus luciliae DSM 112651.</title>
        <authorList>
            <person name="Juan G."/>
            <person name="Anja P."/>
            <person name="Rolf D."/>
            <person name="Kampfer P."/>
            <person name="Vilcinskas A."/>
        </authorList>
    </citation>
    <scope>NUCLEOTIDE SEQUENCE</scope>
    <source>
        <strain evidence="3">G314FT</strain>
    </source>
</reference>
<keyword evidence="4" id="KW-1185">Reference proteome</keyword>
<dbReference type="SUPFAM" id="SSF69118">
    <property type="entry name" value="AhpD-like"/>
    <property type="match status" value="1"/>
</dbReference>
<feature type="transmembrane region" description="Helical" evidence="1">
    <location>
        <begin position="166"/>
        <end position="188"/>
    </location>
</feature>
<accession>A0ABY5P1J3</accession>
<keyword evidence="1" id="KW-0812">Transmembrane</keyword>
<evidence type="ECO:0000313" key="4">
    <source>
        <dbReference type="Proteomes" id="UP001058273"/>
    </source>
</evidence>
<gene>
    <name evidence="3" type="ORF">G314FT_19680</name>
</gene>
<name>A0ABY5P1J3_9ENTE</name>
<dbReference type="Pfam" id="PF02627">
    <property type="entry name" value="CMD"/>
    <property type="match status" value="1"/>
</dbReference>
<evidence type="ECO:0000256" key="1">
    <source>
        <dbReference type="SAM" id="Phobius"/>
    </source>
</evidence>
<feature type="domain" description="Carboxymuconolactone decarboxylase-like" evidence="2">
    <location>
        <begin position="32"/>
        <end position="80"/>
    </location>
</feature>
<dbReference type="InterPro" id="IPR029032">
    <property type="entry name" value="AhpD-like"/>
</dbReference>
<dbReference type="Proteomes" id="UP001058273">
    <property type="component" value="Chromosome"/>
</dbReference>
<proteinExistence type="predicted"/>
<dbReference type="Gene3D" id="1.20.1290.10">
    <property type="entry name" value="AhpD-like"/>
    <property type="match status" value="1"/>
</dbReference>
<organism evidence="3 4">
    <name type="scientific">Vagococcus luciliae</name>
    <dbReference type="NCBI Taxonomy" id="2920380"/>
    <lineage>
        <taxon>Bacteria</taxon>
        <taxon>Bacillati</taxon>
        <taxon>Bacillota</taxon>
        <taxon>Bacilli</taxon>
        <taxon>Lactobacillales</taxon>
        <taxon>Enterococcaceae</taxon>
        <taxon>Vagococcus</taxon>
    </lineage>
</organism>
<evidence type="ECO:0000259" key="2">
    <source>
        <dbReference type="Pfam" id="PF02627"/>
    </source>
</evidence>
<keyword evidence="1" id="KW-0472">Membrane</keyword>
<protein>
    <recommendedName>
        <fullName evidence="2">Carboxymuconolactone decarboxylase-like domain-containing protein</fullName>
    </recommendedName>
</protein>
<reference evidence="3" key="2">
    <citation type="submission" date="2022-08" db="EMBL/GenBank/DDBJ databases">
        <authorList>
            <person name="Poehlein A."/>
            <person name="Guzman J."/>
            <person name="Daniel R."/>
            <person name="Vilcinskas A."/>
        </authorList>
    </citation>
    <scope>NUCLEOTIDE SEQUENCE</scope>
    <source>
        <strain evidence="3">G314FT</strain>
    </source>
</reference>
<evidence type="ECO:0000313" key="3">
    <source>
        <dbReference type="EMBL" id="UUV99799.1"/>
    </source>
</evidence>